<reference evidence="2" key="1">
    <citation type="journal article" date="2019" name="Int. J. Syst. Evol. Microbiol.">
        <title>The Global Catalogue of Microorganisms (GCM) 10K type strain sequencing project: providing services to taxonomists for standard genome sequencing and annotation.</title>
        <authorList>
            <consortium name="The Broad Institute Genomics Platform"/>
            <consortium name="The Broad Institute Genome Sequencing Center for Infectious Disease"/>
            <person name="Wu L."/>
            <person name="Ma J."/>
        </authorList>
    </citation>
    <scope>NUCLEOTIDE SEQUENCE [LARGE SCALE GENOMIC DNA]</scope>
    <source>
        <strain evidence="2">CCUG 2113</strain>
    </source>
</reference>
<evidence type="ECO:0000313" key="1">
    <source>
        <dbReference type="EMBL" id="MFC3935565.1"/>
    </source>
</evidence>
<gene>
    <name evidence="1" type="ORF">ACFOW3_13155</name>
</gene>
<name>A0ABV8DAJ7_9BURK</name>
<sequence>MPMELLFVLAQSKLPMMIEKPCDVDKLRVLAAAQLVEVQLPDVCAKEQKAEVLAISPQGRAALATTYPRHPFKFAPMRSAPAPASADWLPSLDSCQVQRGGTRTTLDS</sequence>
<keyword evidence="2" id="KW-1185">Reference proteome</keyword>
<comment type="caution">
    <text evidence="1">The sequence shown here is derived from an EMBL/GenBank/DDBJ whole genome shotgun (WGS) entry which is preliminary data.</text>
</comment>
<evidence type="ECO:0000313" key="2">
    <source>
        <dbReference type="Proteomes" id="UP001595693"/>
    </source>
</evidence>
<proteinExistence type="predicted"/>
<dbReference type="EMBL" id="JBHSAJ010000037">
    <property type="protein sequence ID" value="MFC3935565.1"/>
    <property type="molecule type" value="Genomic_DNA"/>
</dbReference>
<dbReference type="RefSeq" id="WP_055393432.1">
    <property type="nucleotide sequence ID" value="NZ_JAMXAX010000147.1"/>
</dbReference>
<dbReference type="Proteomes" id="UP001595693">
    <property type="component" value="Unassembled WGS sequence"/>
</dbReference>
<accession>A0ABV8DAJ7</accession>
<organism evidence="1 2">
    <name type="scientific">Acidovorax facilis</name>
    <dbReference type="NCBI Taxonomy" id="12917"/>
    <lineage>
        <taxon>Bacteria</taxon>
        <taxon>Pseudomonadati</taxon>
        <taxon>Pseudomonadota</taxon>
        <taxon>Betaproteobacteria</taxon>
        <taxon>Burkholderiales</taxon>
        <taxon>Comamonadaceae</taxon>
        <taxon>Acidovorax</taxon>
    </lineage>
</organism>
<protein>
    <submittedName>
        <fullName evidence="1">Uncharacterized protein</fullName>
    </submittedName>
</protein>